<keyword evidence="2" id="KW-1185">Reference proteome</keyword>
<protein>
    <submittedName>
        <fullName evidence="1">Uncharacterized protein</fullName>
    </submittedName>
</protein>
<comment type="caution">
    <text evidence="1">The sequence shown here is derived from an EMBL/GenBank/DDBJ whole genome shotgun (WGS) entry which is preliminary data.</text>
</comment>
<evidence type="ECO:0000313" key="1">
    <source>
        <dbReference type="EMBL" id="KAL3319621.1"/>
    </source>
</evidence>
<sequence length="154" mass="17812">MESVRNMIERVKYNRNSSTDLGLHDEDMKRLADLVQKVKRDEINKGKMPPKISEAEQNFENRAMREAEAMLNNHKNRQTTIPWQVDMADGLTKEGHVTRKIENDFDSQKLTGDSCEDMKTFESRMMSEKRKLMVSSLILSIINLAKLQANVGLR</sequence>
<accession>A0ABD2QJA6</accession>
<reference evidence="1 2" key="1">
    <citation type="submission" date="2024-11" db="EMBL/GenBank/DDBJ databases">
        <title>Adaptive evolution of stress response genes in parasites aligns with host niche diversity.</title>
        <authorList>
            <person name="Hahn C."/>
            <person name="Resl P."/>
        </authorList>
    </citation>
    <scope>NUCLEOTIDE SEQUENCE [LARGE SCALE GENOMIC DNA]</scope>
    <source>
        <strain evidence="1">EGGRZ-B1_66</strain>
        <tissue evidence="1">Body</tissue>
    </source>
</reference>
<gene>
    <name evidence="1" type="ORF">Ciccas_001704</name>
</gene>
<dbReference type="AlphaFoldDB" id="A0ABD2QJA6"/>
<evidence type="ECO:0000313" key="2">
    <source>
        <dbReference type="Proteomes" id="UP001626550"/>
    </source>
</evidence>
<dbReference type="Proteomes" id="UP001626550">
    <property type="component" value="Unassembled WGS sequence"/>
</dbReference>
<proteinExistence type="predicted"/>
<dbReference type="EMBL" id="JBJKFK010000118">
    <property type="protein sequence ID" value="KAL3319621.1"/>
    <property type="molecule type" value="Genomic_DNA"/>
</dbReference>
<organism evidence="1 2">
    <name type="scientific">Cichlidogyrus casuarinus</name>
    <dbReference type="NCBI Taxonomy" id="1844966"/>
    <lineage>
        <taxon>Eukaryota</taxon>
        <taxon>Metazoa</taxon>
        <taxon>Spiralia</taxon>
        <taxon>Lophotrochozoa</taxon>
        <taxon>Platyhelminthes</taxon>
        <taxon>Monogenea</taxon>
        <taxon>Monopisthocotylea</taxon>
        <taxon>Dactylogyridea</taxon>
        <taxon>Ancyrocephalidae</taxon>
        <taxon>Cichlidogyrus</taxon>
    </lineage>
</organism>
<name>A0ABD2QJA6_9PLAT</name>